<dbReference type="EMBL" id="JBIMSP010000034">
    <property type="protein sequence ID" value="MFH5243991.1"/>
    <property type="molecule type" value="Genomic_DNA"/>
</dbReference>
<dbReference type="Proteomes" id="UP001609176">
    <property type="component" value="Unassembled WGS sequence"/>
</dbReference>
<evidence type="ECO:0000313" key="4">
    <source>
        <dbReference type="Proteomes" id="UP001609176"/>
    </source>
</evidence>
<reference evidence="4 5" key="1">
    <citation type="submission" date="2024-10" db="EMBL/GenBank/DDBJ databases">
        <authorList>
            <person name="Riesco R."/>
        </authorList>
    </citation>
    <scope>NUCLEOTIDE SEQUENCE [LARGE SCALE GENOMIC DNA]</scope>
    <source>
        <strain evidence="3 4">NCIMB 15448</strain>
        <strain evidence="2 5">NCIMB 15450</strain>
    </source>
</reference>
<accession>A0ABW7KPL8</accession>
<feature type="transmembrane region" description="Helical" evidence="1">
    <location>
        <begin position="96"/>
        <end position="115"/>
    </location>
</feature>
<protein>
    <submittedName>
        <fullName evidence="3">ABC transporter permease</fullName>
    </submittedName>
</protein>
<evidence type="ECO:0000256" key="1">
    <source>
        <dbReference type="SAM" id="Phobius"/>
    </source>
</evidence>
<evidence type="ECO:0000313" key="2">
    <source>
        <dbReference type="EMBL" id="MFH5230540.1"/>
    </source>
</evidence>
<keyword evidence="1" id="KW-0472">Membrane</keyword>
<keyword evidence="5" id="KW-1185">Reference proteome</keyword>
<comment type="caution">
    <text evidence="3">The sequence shown here is derived from an EMBL/GenBank/DDBJ whole genome shotgun (WGS) entry which is preliminary data.</text>
</comment>
<feature type="transmembrane region" description="Helical" evidence="1">
    <location>
        <begin position="54"/>
        <end position="75"/>
    </location>
</feature>
<feature type="transmembrane region" description="Helical" evidence="1">
    <location>
        <begin position="121"/>
        <end position="139"/>
    </location>
</feature>
<proteinExistence type="predicted"/>
<keyword evidence="1" id="KW-1133">Transmembrane helix</keyword>
<feature type="transmembrane region" description="Helical" evidence="1">
    <location>
        <begin position="146"/>
        <end position="163"/>
    </location>
</feature>
<name>A0ABW7KPL8_9NOCA</name>
<feature type="transmembrane region" description="Helical" evidence="1">
    <location>
        <begin position="169"/>
        <end position="188"/>
    </location>
</feature>
<evidence type="ECO:0000313" key="3">
    <source>
        <dbReference type="EMBL" id="MFH5243991.1"/>
    </source>
</evidence>
<evidence type="ECO:0000313" key="5">
    <source>
        <dbReference type="Proteomes" id="UP001609219"/>
    </source>
</evidence>
<sequence length="203" mass="21235">MFHDDARIATRAEAGPVIDNLPSYVSFGFVWLVGYGSFASSYGDDPIVPLPSAIPGSLLVVGLLAALVVTFVVTARAQRGAKGEAALVGRMLDASWLVGFGALFITITALAEAVQMQEVHALLWPTGSGLVVGMLYLAGGSAQRDIVQYTLGLWLALASSAALFLPGAGMYACLALAGGGGYFAAAALEPRRRRASRCRRWAD</sequence>
<organism evidence="3 4">
    <name type="scientific">Antrihabitans spumae</name>
    <dbReference type="NCBI Taxonomy" id="3373370"/>
    <lineage>
        <taxon>Bacteria</taxon>
        <taxon>Bacillati</taxon>
        <taxon>Actinomycetota</taxon>
        <taxon>Actinomycetes</taxon>
        <taxon>Mycobacteriales</taxon>
        <taxon>Nocardiaceae</taxon>
        <taxon>Antrihabitans</taxon>
    </lineage>
</organism>
<dbReference type="EMBL" id="JBIMSN010000081">
    <property type="protein sequence ID" value="MFH5230540.1"/>
    <property type="molecule type" value="Genomic_DNA"/>
</dbReference>
<dbReference type="RefSeq" id="WP_395125407.1">
    <property type="nucleotide sequence ID" value="NZ_JBIMSN010000081.1"/>
</dbReference>
<dbReference type="Proteomes" id="UP001609219">
    <property type="component" value="Unassembled WGS sequence"/>
</dbReference>
<gene>
    <name evidence="3" type="ORF">ACHIPV_19225</name>
    <name evidence="2" type="ORF">ACHIRB_18495</name>
</gene>
<keyword evidence="1" id="KW-0812">Transmembrane</keyword>
<feature type="transmembrane region" description="Helical" evidence="1">
    <location>
        <begin position="21"/>
        <end position="42"/>
    </location>
</feature>